<organism evidence="6 7">
    <name type="scientific">Pseudonocardia alni</name>
    <name type="common">Amycolata alni</name>
    <dbReference type="NCBI Taxonomy" id="33907"/>
    <lineage>
        <taxon>Bacteria</taxon>
        <taxon>Bacillati</taxon>
        <taxon>Actinomycetota</taxon>
        <taxon>Actinomycetes</taxon>
        <taxon>Pseudonocardiales</taxon>
        <taxon>Pseudonocardiaceae</taxon>
        <taxon>Pseudonocardia</taxon>
    </lineage>
</organism>
<feature type="compositionally biased region" description="Basic and acidic residues" evidence="5">
    <location>
        <begin position="15"/>
        <end position="35"/>
    </location>
</feature>
<evidence type="ECO:0000256" key="1">
    <source>
        <dbReference type="ARBA" id="ARBA00001554"/>
    </source>
</evidence>
<dbReference type="PANTHER" id="PTHR12599">
    <property type="entry name" value="PTERIN-4-ALPHA-CARBINOLAMINE DEHYDRATASE"/>
    <property type="match status" value="1"/>
</dbReference>
<evidence type="ECO:0000313" key="7">
    <source>
        <dbReference type="Proteomes" id="UP000232453"/>
    </source>
</evidence>
<dbReference type="Proteomes" id="UP000232453">
    <property type="component" value="Unassembled WGS sequence"/>
</dbReference>
<dbReference type="EC" id="4.2.1.96" evidence="4"/>
<protein>
    <recommendedName>
        <fullName evidence="4">Putative pterin-4-alpha-carbinolamine dehydratase</fullName>
        <shortName evidence="4">PHS</shortName>
        <ecNumber evidence="4">4.2.1.96</ecNumber>
    </recommendedName>
    <alternativeName>
        <fullName evidence="4">4-alpha-hydroxy-tetrahydropterin dehydratase</fullName>
    </alternativeName>
    <alternativeName>
        <fullName evidence="4">Pterin carbinolamine dehydratase</fullName>
        <shortName evidence="4">PCD</shortName>
    </alternativeName>
</protein>
<reference evidence="6 7" key="1">
    <citation type="submission" date="2017-11" db="EMBL/GenBank/DDBJ databases">
        <title>Sequencing the genomes of 1000 actinobacteria strains.</title>
        <authorList>
            <person name="Klenk H.-P."/>
        </authorList>
    </citation>
    <scope>NUCLEOTIDE SEQUENCE [LARGE SCALE GENOMIC DNA]</scope>
    <source>
        <strain evidence="6 7">DSM 44104</strain>
    </source>
</reference>
<dbReference type="GO" id="GO:0008124">
    <property type="term" value="F:4-alpha-hydroxytetrahydrobiopterin dehydratase activity"/>
    <property type="evidence" value="ECO:0007669"/>
    <property type="project" value="UniProtKB-UniRule"/>
</dbReference>
<keyword evidence="3 4" id="KW-0456">Lyase</keyword>
<feature type="region of interest" description="Disordered" evidence="5">
    <location>
        <begin position="1"/>
        <end position="41"/>
    </location>
</feature>
<dbReference type="EMBL" id="PHUJ01000003">
    <property type="protein sequence ID" value="PKB32528.1"/>
    <property type="molecule type" value="Genomic_DNA"/>
</dbReference>
<dbReference type="InterPro" id="IPR036428">
    <property type="entry name" value="PCD_sf"/>
</dbReference>
<sequence>MSAPGRSPLHRSGLLHREDSDTLHRDGVRRLRHDGAMPTPTLTDAEIADALQKLPGWDRDGDSIVRTATLPDFEAAIAVVDRVAEDAEAADHHPDIDIRYATLTFRLSTHSEGGLTAKDVDLAAQISDRLSTAGG</sequence>
<accession>A0AA44ZQZ5</accession>
<gene>
    <name evidence="6" type="ORF">ATL51_4261</name>
</gene>
<dbReference type="GO" id="GO:0006729">
    <property type="term" value="P:tetrahydrobiopterin biosynthetic process"/>
    <property type="evidence" value="ECO:0007669"/>
    <property type="project" value="InterPro"/>
</dbReference>
<dbReference type="PANTHER" id="PTHR12599:SF0">
    <property type="entry name" value="PTERIN-4-ALPHA-CARBINOLAMINE DEHYDRATASE"/>
    <property type="match status" value="1"/>
</dbReference>
<evidence type="ECO:0000256" key="5">
    <source>
        <dbReference type="SAM" id="MobiDB-lite"/>
    </source>
</evidence>
<dbReference type="CDD" id="cd00488">
    <property type="entry name" value="PCD_DCoH"/>
    <property type="match status" value="1"/>
</dbReference>
<comment type="similarity">
    <text evidence="2 4">Belongs to the pterin-4-alpha-carbinolamine dehydratase family.</text>
</comment>
<comment type="caution">
    <text evidence="6">The sequence shown here is derived from an EMBL/GenBank/DDBJ whole genome shotgun (WGS) entry which is preliminary data.</text>
</comment>
<dbReference type="AlphaFoldDB" id="A0AA44ZQZ5"/>
<evidence type="ECO:0000313" key="6">
    <source>
        <dbReference type="EMBL" id="PKB32528.1"/>
    </source>
</evidence>
<evidence type="ECO:0000256" key="2">
    <source>
        <dbReference type="ARBA" id="ARBA00006472"/>
    </source>
</evidence>
<dbReference type="Gene3D" id="3.30.1360.20">
    <property type="entry name" value="Transcriptional coactivator/pterin dehydratase"/>
    <property type="match status" value="1"/>
</dbReference>
<dbReference type="NCBIfam" id="NF002017">
    <property type="entry name" value="PRK00823.1-2"/>
    <property type="match status" value="1"/>
</dbReference>
<evidence type="ECO:0000256" key="3">
    <source>
        <dbReference type="ARBA" id="ARBA00023239"/>
    </source>
</evidence>
<dbReference type="HAMAP" id="MF_00434">
    <property type="entry name" value="Pterin_4_alpha"/>
    <property type="match status" value="1"/>
</dbReference>
<dbReference type="InterPro" id="IPR001533">
    <property type="entry name" value="Pterin_deHydtase"/>
</dbReference>
<proteinExistence type="inferred from homology"/>
<evidence type="ECO:0000256" key="4">
    <source>
        <dbReference type="HAMAP-Rule" id="MF_00434"/>
    </source>
</evidence>
<dbReference type="SUPFAM" id="SSF55248">
    <property type="entry name" value="PCD-like"/>
    <property type="match status" value="1"/>
</dbReference>
<dbReference type="Pfam" id="PF01329">
    <property type="entry name" value="Pterin_4a"/>
    <property type="match status" value="1"/>
</dbReference>
<name>A0AA44ZQZ5_PSEA5</name>
<comment type="catalytic activity">
    <reaction evidence="1 4">
        <text>(4aS,6R)-4a-hydroxy-L-erythro-5,6,7,8-tetrahydrobiopterin = (6R)-L-erythro-6,7-dihydrobiopterin + H2O</text>
        <dbReference type="Rhea" id="RHEA:11920"/>
        <dbReference type="ChEBI" id="CHEBI:15377"/>
        <dbReference type="ChEBI" id="CHEBI:15642"/>
        <dbReference type="ChEBI" id="CHEBI:43120"/>
        <dbReference type="EC" id="4.2.1.96"/>
    </reaction>
</comment>